<gene>
    <name evidence="1" type="primary">AlNc14C164G7844</name>
    <name evidence="1" type="ORF">ALNC14_088400</name>
</gene>
<protein>
    <submittedName>
        <fullName evidence="1">AlNc14C164G7844 protein</fullName>
    </submittedName>
</protein>
<accession>F0WN10</accession>
<evidence type="ECO:0000313" key="1">
    <source>
        <dbReference type="EMBL" id="CCA22697.1"/>
    </source>
</evidence>
<reference evidence="1" key="1">
    <citation type="journal article" date="2011" name="PLoS Biol.">
        <title>Gene gain and loss during evolution of obligate parasitism in the white rust pathogen of Arabidopsis thaliana.</title>
        <authorList>
            <person name="Kemen E."/>
            <person name="Gardiner A."/>
            <person name="Schultz-Larsen T."/>
            <person name="Kemen A.C."/>
            <person name="Balmuth A.L."/>
            <person name="Robert-Seilaniantz A."/>
            <person name="Bailey K."/>
            <person name="Holub E."/>
            <person name="Studholme D.J."/>
            <person name="Maclean D."/>
            <person name="Jones J.D."/>
        </authorList>
    </citation>
    <scope>NUCLEOTIDE SEQUENCE</scope>
</reference>
<organism evidence="1">
    <name type="scientific">Albugo laibachii Nc14</name>
    <dbReference type="NCBI Taxonomy" id="890382"/>
    <lineage>
        <taxon>Eukaryota</taxon>
        <taxon>Sar</taxon>
        <taxon>Stramenopiles</taxon>
        <taxon>Oomycota</taxon>
        <taxon>Peronosporomycetes</taxon>
        <taxon>Albuginales</taxon>
        <taxon>Albuginaceae</taxon>
        <taxon>Albugo</taxon>
    </lineage>
</organism>
<sequence length="145" mass="16195">MNGIMSIQCRFEDRTDENIIVKSFHKPGEAYHHLELEKLAIATRCVNIYSKLGQIAELCHAKIIFQKLKFSWSSSPVAKFPAHLHLLSVTMEAVGLIGNLSIPALWQNCSGVAQVTTRKLQVLVSTDTCSRRHLSEYNGIQTSGQ</sequence>
<dbReference type="AlphaFoldDB" id="F0WN10"/>
<proteinExistence type="predicted"/>
<name>F0WN10_9STRA</name>
<reference evidence="1" key="2">
    <citation type="submission" date="2011-02" db="EMBL/GenBank/DDBJ databases">
        <authorList>
            <person name="MacLean D."/>
        </authorList>
    </citation>
    <scope>NUCLEOTIDE SEQUENCE</scope>
</reference>
<dbReference type="HOGENOM" id="CLU_1828902_0_0_1"/>
<dbReference type="EMBL" id="FR824209">
    <property type="protein sequence ID" value="CCA22697.1"/>
    <property type="molecule type" value="Genomic_DNA"/>
</dbReference>